<accession>A0A427B1N0</accession>
<feature type="region of interest" description="Disordered" evidence="1">
    <location>
        <begin position="77"/>
        <end position="98"/>
    </location>
</feature>
<dbReference type="EMBL" id="AMZH03000698">
    <property type="protein sequence ID" value="RRT82424.1"/>
    <property type="molecule type" value="Genomic_DNA"/>
</dbReference>
<evidence type="ECO:0000313" key="3">
    <source>
        <dbReference type="Proteomes" id="UP000287651"/>
    </source>
</evidence>
<gene>
    <name evidence="2" type="ORF">B296_00002680</name>
</gene>
<proteinExistence type="predicted"/>
<name>A0A427B1N0_ENSVE</name>
<evidence type="ECO:0000313" key="2">
    <source>
        <dbReference type="EMBL" id="RRT82424.1"/>
    </source>
</evidence>
<organism evidence="2 3">
    <name type="scientific">Ensete ventricosum</name>
    <name type="common">Abyssinian banana</name>
    <name type="synonym">Musa ensete</name>
    <dbReference type="NCBI Taxonomy" id="4639"/>
    <lineage>
        <taxon>Eukaryota</taxon>
        <taxon>Viridiplantae</taxon>
        <taxon>Streptophyta</taxon>
        <taxon>Embryophyta</taxon>
        <taxon>Tracheophyta</taxon>
        <taxon>Spermatophyta</taxon>
        <taxon>Magnoliopsida</taxon>
        <taxon>Liliopsida</taxon>
        <taxon>Zingiberales</taxon>
        <taxon>Musaceae</taxon>
        <taxon>Ensete</taxon>
    </lineage>
</organism>
<sequence length="98" mass="11418">MLVKGAYFITGSVEGAGRQRRQELHWQEKRQLCHRLFLSRTCEREIRRWEEMAHICSSDSGSYYTRSDAMGCEEQVGRDGLSFDSDGSEDQMARKDTY</sequence>
<protein>
    <submittedName>
        <fullName evidence="2">Uncharacterized protein</fullName>
    </submittedName>
</protein>
<dbReference type="Proteomes" id="UP000287651">
    <property type="component" value="Unassembled WGS sequence"/>
</dbReference>
<reference evidence="2 3" key="1">
    <citation type="journal article" date="2014" name="Agronomy (Basel)">
        <title>A Draft Genome Sequence for Ensete ventricosum, the Drought-Tolerant Tree Against Hunger.</title>
        <authorList>
            <person name="Harrison J."/>
            <person name="Moore K.A."/>
            <person name="Paszkiewicz K."/>
            <person name="Jones T."/>
            <person name="Grant M."/>
            <person name="Ambacheew D."/>
            <person name="Muzemil S."/>
            <person name="Studholme D.J."/>
        </authorList>
    </citation>
    <scope>NUCLEOTIDE SEQUENCE [LARGE SCALE GENOMIC DNA]</scope>
</reference>
<comment type="caution">
    <text evidence="2">The sequence shown here is derived from an EMBL/GenBank/DDBJ whole genome shotgun (WGS) entry which is preliminary data.</text>
</comment>
<evidence type="ECO:0000256" key="1">
    <source>
        <dbReference type="SAM" id="MobiDB-lite"/>
    </source>
</evidence>
<dbReference type="AlphaFoldDB" id="A0A427B1N0"/>